<dbReference type="EMBL" id="HG673826">
    <property type="protein sequence ID" value="CDJ38273.1"/>
    <property type="molecule type" value="Genomic_DNA"/>
</dbReference>
<evidence type="ECO:0000313" key="1">
    <source>
        <dbReference type="EMBL" id="CDJ38273.1"/>
    </source>
</evidence>
<dbReference type="AlphaFoldDB" id="U6KS64"/>
<organism evidence="1 2">
    <name type="scientific">Eimeria tenella</name>
    <name type="common">Coccidian parasite</name>
    <dbReference type="NCBI Taxonomy" id="5802"/>
    <lineage>
        <taxon>Eukaryota</taxon>
        <taxon>Sar</taxon>
        <taxon>Alveolata</taxon>
        <taxon>Apicomplexa</taxon>
        <taxon>Conoidasida</taxon>
        <taxon>Coccidia</taxon>
        <taxon>Eucoccidiorida</taxon>
        <taxon>Eimeriorina</taxon>
        <taxon>Eimeriidae</taxon>
        <taxon>Eimeria</taxon>
    </lineage>
</organism>
<dbReference type="GeneID" id="25255061"/>
<dbReference type="Proteomes" id="UP000030747">
    <property type="component" value="Unassembled WGS sequence"/>
</dbReference>
<reference evidence="1" key="1">
    <citation type="submission" date="2013-10" db="EMBL/GenBank/DDBJ databases">
        <title>Genomic analysis of the causative agents of coccidiosis in chickens.</title>
        <authorList>
            <person name="Reid A.J."/>
            <person name="Blake D."/>
            <person name="Billington K."/>
            <person name="Browne H."/>
            <person name="Dunn M."/>
            <person name="Hung S."/>
            <person name="Kawahara F."/>
            <person name="Miranda-Saavedra D."/>
            <person name="Mourier T."/>
            <person name="Nagra H."/>
            <person name="Otto T.D."/>
            <person name="Rawlings N."/>
            <person name="Sanchez A."/>
            <person name="Sanders M."/>
            <person name="Subramaniam C."/>
            <person name="Tay Y."/>
            <person name="Dear P."/>
            <person name="Doerig C."/>
            <person name="Gruber A."/>
            <person name="Parkinson J."/>
            <person name="Shirley M."/>
            <person name="Wan K.L."/>
            <person name="Berriman M."/>
            <person name="Tomley F."/>
            <person name="Pain A."/>
        </authorList>
    </citation>
    <scope>NUCLEOTIDE SEQUENCE [LARGE SCALE GENOMIC DNA]</scope>
    <source>
        <strain evidence="1">Houghton</strain>
    </source>
</reference>
<accession>U6KS64</accession>
<dbReference type="VEuPathDB" id="ToxoDB:ETH_00029910"/>
<name>U6KS64_EIMTE</name>
<gene>
    <name evidence="1" type="ORF">ETH_00029910</name>
</gene>
<proteinExistence type="predicted"/>
<keyword evidence="2" id="KW-1185">Reference proteome</keyword>
<evidence type="ECO:0000313" key="2">
    <source>
        <dbReference type="Proteomes" id="UP000030747"/>
    </source>
</evidence>
<dbReference type="VEuPathDB" id="ToxoDB:ETH2_1012400"/>
<reference evidence="1" key="2">
    <citation type="submission" date="2013-10" db="EMBL/GenBank/DDBJ databases">
        <authorList>
            <person name="Aslett M."/>
        </authorList>
    </citation>
    <scope>NUCLEOTIDE SEQUENCE [LARGE SCALE GENOMIC DNA]</scope>
    <source>
        <strain evidence="1">Houghton</strain>
    </source>
</reference>
<sequence length="390" mass="42234">MPLLWGQWPHSFVSSCCPRGGAAAAAPECRSSSSCGEPGHAAAAARLGAAAATATAAAAAAVAQAGSKRLPLDTRFLEVLPRVGLEQLPLLLLQQQGMSRTIEGVKGALSESPGASPSWLRGPNGRAATLLQPSNALLQQLFQQQTYFRVEFKDAEKGSLKHFPNNLFSAPRKDSSYFCEAKIPFRVSALGKQQLQQALLSGGPGGAPPEALMLAARASKDSLTEQDPTLVLVQWFRGPNGEALMRETTVHVEPEEAPVAPEGTPGRYGRRYIGNFFADNSRLFSRFIGVVARTRLNRCFLWKFWASTNIDLEEAFSLLQLRPGGPQLFPTVDLFFSRPINYDVLRPIDSEAILVSPADSALQNAFYIKPDEDGNIIGARIPQASRFRIC</sequence>
<protein>
    <submittedName>
        <fullName evidence="1">Phosphatidylserine decarboxylase 1, related</fullName>
    </submittedName>
</protein>
<dbReference type="OrthoDB" id="354864at2759"/>
<dbReference type="RefSeq" id="XP_013229111.1">
    <property type="nucleotide sequence ID" value="XM_013373657.1"/>
</dbReference>